<dbReference type="KEGG" id="dic:Dpoa569_0000065"/>
<accession>A0A5B8I085</accession>
<proteinExistence type="predicted"/>
<reference evidence="1 2" key="1">
    <citation type="journal article" date="2019" name="Environ. Microbiol.">
        <title>The phytopathogenic nature of Dickeya aquatica 174/2 and the dynamic early evolution of Dickeya pathogenicity.</title>
        <authorList>
            <person name="Duprey A."/>
            <person name="Taib N."/>
            <person name="Leonard S."/>
            <person name="Garin T."/>
            <person name="Flandrois J.P."/>
            <person name="Nasser W."/>
            <person name="Brochier-Armanet C."/>
            <person name="Reverchon S."/>
        </authorList>
    </citation>
    <scope>NUCLEOTIDE SEQUENCE [LARGE SCALE GENOMIC DNA]</scope>
    <source>
        <strain evidence="1 2">NCPPB 569</strain>
    </source>
</reference>
<evidence type="ECO:0000313" key="2">
    <source>
        <dbReference type="Proteomes" id="UP000320591"/>
    </source>
</evidence>
<sequence>MKKIGECGQSRIFPYYTRRCVGRRVMKYSLTLCLLSVIPFLSALRSAFLLLSRLLQPARCYAARIAFPDVRARISFLSAH</sequence>
<name>A0A5B8I085_9GAMM</name>
<organism evidence="1 2">
    <name type="scientific">Dickeya poaceiphila</name>
    <dbReference type="NCBI Taxonomy" id="568768"/>
    <lineage>
        <taxon>Bacteria</taxon>
        <taxon>Pseudomonadati</taxon>
        <taxon>Pseudomonadota</taxon>
        <taxon>Gammaproteobacteria</taxon>
        <taxon>Enterobacterales</taxon>
        <taxon>Pectobacteriaceae</taxon>
        <taxon>Dickeya</taxon>
    </lineage>
</organism>
<gene>
    <name evidence="1" type="ORF">Dpoa569_0000065</name>
</gene>
<dbReference type="AlphaFoldDB" id="A0A5B8I085"/>
<evidence type="ECO:0000313" key="1">
    <source>
        <dbReference type="EMBL" id="QDX28434.1"/>
    </source>
</evidence>
<protein>
    <submittedName>
        <fullName evidence="1">Uncharacterized protein</fullName>
    </submittedName>
</protein>
<dbReference type="RefSeq" id="WP_128569648.1">
    <property type="nucleotide sequence ID" value="NZ_CM001975.1"/>
</dbReference>
<dbReference type="EMBL" id="CP042220">
    <property type="protein sequence ID" value="QDX28434.1"/>
    <property type="molecule type" value="Genomic_DNA"/>
</dbReference>
<dbReference type="Proteomes" id="UP000320591">
    <property type="component" value="Chromosome"/>
</dbReference>
<keyword evidence="2" id="KW-1185">Reference proteome</keyword>